<evidence type="ECO:0000313" key="2">
    <source>
        <dbReference type="EMBL" id="GMS92360.1"/>
    </source>
</evidence>
<name>A0AAV5T9V6_9BILA</name>
<evidence type="ECO:0000313" key="3">
    <source>
        <dbReference type="Proteomes" id="UP001432027"/>
    </source>
</evidence>
<dbReference type="GO" id="GO:0005634">
    <property type="term" value="C:nucleus"/>
    <property type="evidence" value="ECO:0007669"/>
    <property type="project" value="TreeGrafter"/>
</dbReference>
<feature type="compositionally biased region" description="Polar residues" evidence="1">
    <location>
        <begin position="1"/>
        <end position="11"/>
    </location>
</feature>
<evidence type="ECO:0000256" key="1">
    <source>
        <dbReference type="SAM" id="MobiDB-lite"/>
    </source>
</evidence>
<dbReference type="EMBL" id="BTSX01000004">
    <property type="protein sequence ID" value="GMS92360.1"/>
    <property type="molecule type" value="Genomic_DNA"/>
</dbReference>
<comment type="caution">
    <text evidence="2">The sequence shown here is derived from an EMBL/GenBank/DDBJ whole genome shotgun (WGS) entry which is preliminary data.</text>
</comment>
<organism evidence="2 3">
    <name type="scientific">Pristionchus entomophagus</name>
    <dbReference type="NCBI Taxonomy" id="358040"/>
    <lineage>
        <taxon>Eukaryota</taxon>
        <taxon>Metazoa</taxon>
        <taxon>Ecdysozoa</taxon>
        <taxon>Nematoda</taxon>
        <taxon>Chromadorea</taxon>
        <taxon>Rhabditida</taxon>
        <taxon>Rhabditina</taxon>
        <taxon>Diplogasteromorpha</taxon>
        <taxon>Diplogasteroidea</taxon>
        <taxon>Neodiplogasteridae</taxon>
        <taxon>Pristionchus</taxon>
    </lineage>
</organism>
<protein>
    <submittedName>
        <fullName evidence="2">Uncharacterized protein</fullName>
    </submittedName>
</protein>
<proteinExistence type="predicted"/>
<reference evidence="2" key="1">
    <citation type="submission" date="2023-10" db="EMBL/GenBank/DDBJ databases">
        <title>Genome assembly of Pristionchus species.</title>
        <authorList>
            <person name="Yoshida K."/>
            <person name="Sommer R.J."/>
        </authorList>
    </citation>
    <scope>NUCLEOTIDE SEQUENCE</scope>
    <source>
        <strain evidence="2">RS0144</strain>
    </source>
</reference>
<dbReference type="AlphaFoldDB" id="A0AAV5T9V6"/>
<keyword evidence="3" id="KW-1185">Reference proteome</keyword>
<feature type="region of interest" description="Disordered" evidence="1">
    <location>
        <begin position="1"/>
        <end position="23"/>
    </location>
</feature>
<gene>
    <name evidence="2" type="ORF">PENTCL1PPCAC_14535</name>
</gene>
<dbReference type="PANTHER" id="PTHR46011">
    <property type="entry name" value="NUCLEAR HORMONE RECEPTOR FAMILY MEMBER NHR-86-RELATED"/>
    <property type="match status" value="1"/>
</dbReference>
<dbReference type="Proteomes" id="UP001432027">
    <property type="component" value="Unassembled WGS sequence"/>
</dbReference>
<feature type="compositionally biased region" description="Low complexity" evidence="1">
    <location>
        <begin position="12"/>
        <end position="23"/>
    </location>
</feature>
<dbReference type="PANTHER" id="PTHR46011:SF6">
    <property type="entry name" value="HIGH ZINC ACTIVATED NUCLEAR RECEPTOR PROTEIN"/>
    <property type="match status" value="1"/>
</dbReference>
<dbReference type="GO" id="GO:0003700">
    <property type="term" value="F:DNA-binding transcription factor activity"/>
    <property type="evidence" value="ECO:0007669"/>
    <property type="project" value="TreeGrafter"/>
</dbReference>
<sequence>MPNTVDSDTNGEPTETSTTPPAATKSIIDTFKTHYRTFSIMRHTATAELQMRGVHMNPFEADLEEYEIVPCTYQIMNEATRIIIRDLFDFVPLVFPDFKDFSIADKWLLIRNSKRASTFSTRICARNDGVRRSPGILVRTLLQSLLTTSIYTSATVPTRRM</sequence>
<accession>A0AAV5T9V6</accession>